<evidence type="ECO:0000256" key="6">
    <source>
        <dbReference type="ARBA" id="ARBA00023136"/>
    </source>
</evidence>
<keyword evidence="5 7" id="KW-1133">Transmembrane helix</keyword>
<dbReference type="GO" id="GO:0022857">
    <property type="term" value="F:transmembrane transporter activity"/>
    <property type="evidence" value="ECO:0007669"/>
    <property type="project" value="UniProtKB-UniRule"/>
</dbReference>
<dbReference type="EMBL" id="SSMD01000001">
    <property type="protein sequence ID" value="THD76466.1"/>
    <property type="molecule type" value="Genomic_DNA"/>
</dbReference>
<evidence type="ECO:0000256" key="1">
    <source>
        <dbReference type="ARBA" id="ARBA00004651"/>
    </source>
</evidence>
<reference evidence="9 10" key="1">
    <citation type="submission" date="2019-04" db="EMBL/GenBank/DDBJ databases">
        <title>Draft genome sequence of Youngimonas vesicularis.</title>
        <authorList>
            <person name="Hameed A."/>
        </authorList>
    </citation>
    <scope>NUCLEOTIDE SEQUENCE [LARGE SCALE GENOMIC DNA]</scope>
    <source>
        <strain evidence="9 10">CC-AMW-E</strain>
    </source>
</reference>
<evidence type="ECO:0000256" key="4">
    <source>
        <dbReference type="ARBA" id="ARBA00022692"/>
    </source>
</evidence>
<evidence type="ECO:0000313" key="9">
    <source>
        <dbReference type="EMBL" id="THD76466.1"/>
    </source>
</evidence>
<comment type="subunit">
    <text evidence="7">The complex comprises the extracytoplasmic solute receptor protein and the two transmembrane proteins.</text>
</comment>
<feature type="domain" description="Tripartite ATP-independent periplasmic transporters DctQ component" evidence="8">
    <location>
        <begin position="63"/>
        <end position="175"/>
    </location>
</feature>
<comment type="subcellular location">
    <subcellularLocation>
        <location evidence="7">Cell inner membrane</location>
        <topology evidence="7">Multi-pass membrane protein</topology>
    </subcellularLocation>
    <subcellularLocation>
        <location evidence="1">Cell membrane</location>
        <topology evidence="1">Multi-pass membrane protein</topology>
    </subcellularLocation>
</comment>
<evidence type="ECO:0000256" key="7">
    <source>
        <dbReference type="RuleBase" id="RU369079"/>
    </source>
</evidence>
<comment type="similarity">
    <text evidence="7">Belongs to the TRAP transporter small permease family.</text>
</comment>
<dbReference type="AlphaFoldDB" id="A0A4S3MDX7"/>
<keyword evidence="2 7" id="KW-0813">Transport</keyword>
<keyword evidence="10" id="KW-1185">Reference proteome</keyword>
<comment type="function">
    <text evidence="7">Part of the tripartite ATP-independent periplasmic (TRAP) transport system.</text>
</comment>
<gene>
    <name evidence="9" type="ORF">E7681_01085</name>
</gene>
<name>A0A4S3MDX7_9RHOB</name>
<feature type="transmembrane region" description="Helical" evidence="7">
    <location>
        <begin position="12"/>
        <end position="32"/>
    </location>
</feature>
<organism evidence="9 10">
    <name type="scientific">Thalassobius vesicularis</name>
    <dbReference type="NCBI Taxonomy" id="1294297"/>
    <lineage>
        <taxon>Bacteria</taxon>
        <taxon>Pseudomonadati</taxon>
        <taxon>Pseudomonadota</taxon>
        <taxon>Alphaproteobacteria</taxon>
        <taxon>Rhodobacterales</taxon>
        <taxon>Roseobacteraceae</taxon>
        <taxon>Thalassovita</taxon>
    </lineage>
</organism>
<dbReference type="OrthoDB" id="6183232at2"/>
<keyword evidence="4 7" id="KW-0812">Transmembrane</keyword>
<evidence type="ECO:0000256" key="2">
    <source>
        <dbReference type="ARBA" id="ARBA00022448"/>
    </source>
</evidence>
<keyword evidence="3" id="KW-1003">Cell membrane</keyword>
<feature type="transmembrane region" description="Helical" evidence="7">
    <location>
        <begin position="150"/>
        <end position="173"/>
    </location>
</feature>
<proteinExistence type="inferred from homology"/>
<dbReference type="GO" id="GO:0005886">
    <property type="term" value="C:plasma membrane"/>
    <property type="evidence" value="ECO:0007669"/>
    <property type="project" value="UniProtKB-SubCell"/>
</dbReference>
<evidence type="ECO:0000259" key="8">
    <source>
        <dbReference type="Pfam" id="PF04290"/>
    </source>
</evidence>
<dbReference type="Pfam" id="PF04290">
    <property type="entry name" value="DctQ"/>
    <property type="match status" value="1"/>
</dbReference>
<dbReference type="InterPro" id="IPR055348">
    <property type="entry name" value="DctQ"/>
</dbReference>
<protein>
    <recommendedName>
        <fullName evidence="7">TRAP transporter small permease protein</fullName>
    </recommendedName>
</protein>
<evidence type="ECO:0000256" key="5">
    <source>
        <dbReference type="ARBA" id="ARBA00022989"/>
    </source>
</evidence>
<keyword evidence="7" id="KW-0997">Cell inner membrane</keyword>
<keyword evidence="6 7" id="KW-0472">Membrane</keyword>
<comment type="caution">
    <text evidence="9">The sequence shown here is derived from an EMBL/GenBank/DDBJ whole genome shotgun (WGS) entry which is preliminary data.</text>
</comment>
<evidence type="ECO:0000313" key="10">
    <source>
        <dbReference type="Proteomes" id="UP000306113"/>
    </source>
</evidence>
<evidence type="ECO:0000256" key="3">
    <source>
        <dbReference type="ARBA" id="ARBA00022475"/>
    </source>
</evidence>
<accession>A0A4S3MDX7</accession>
<sequence length="194" mass="20954">MQQFMNKIARYMAILGGIILTLLVLLTCVSVAGRALNTLFHSGLAQSLLGDAAQAVLDAGVGPVLGDFELVEAGIAFAIFAFIPLCQITGGHASVDIFTSALPVKANRFIQMIVEILFSFALILIAWRLYDGMQSKMRYNETTFLLQFPIWWAYAASLVPAVIAAVVAVYMAVVRIAEFFSGRTIIHVGGGAEH</sequence>
<dbReference type="Proteomes" id="UP000306113">
    <property type="component" value="Unassembled WGS sequence"/>
</dbReference>
<feature type="transmembrane region" description="Helical" evidence="7">
    <location>
        <begin position="109"/>
        <end position="130"/>
    </location>
</feature>
<feature type="transmembrane region" description="Helical" evidence="7">
    <location>
        <begin position="70"/>
        <end position="88"/>
    </location>
</feature>